<comment type="caution">
    <text evidence="1">The sequence shown here is derived from an EMBL/GenBank/DDBJ whole genome shotgun (WGS) entry which is preliminary data.</text>
</comment>
<dbReference type="AlphaFoldDB" id="G5JEH6"/>
<proteinExistence type="predicted"/>
<evidence type="ECO:0000313" key="2">
    <source>
        <dbReference type="Proteomes" id="UP000003477"/>
    </source>
</evidence>
<dbReference type="EMBL" id="AESD01001023">
    <property type="protein sequence ID" value="EHJ09411.1"/>
    <property type="molecule type" value="Genomic_DNA"/>
</dbReference>
<accession>G5JEH6</accession>
<sequence>MKANTEGESNRNELKKAREDLNMIDLIKKYICTVFVLN</sequence>
<name>G5JEH6_CROWT</name>
<dbReference type="Proteomes" id="UP000003477">
    <property type="component" value="Unassembled WGS sequence"/>
</dbReference>
<reference evidence="1 2" key="1">
    <citation type="journal article" date="2011" name="Front. Microbiol.">
        <title>Two Strains of Crocosphaera watsonii with Highly Conserved Genomes are Distinguished by Strain-Specific Features.</title>
        <authorList>
            <person name="Bench S.R."/>
            <person name="Ilikchyan I.N."/>
            <person name="Tripp H.J."/>
            <person name="Zehr J.P."/>
        </authorList>
    </citation>
    <scope>NUCLEOTIDE SEQUENCE [LARGE SCALE GENOMIC DNA]</scope>
    <source>
        <strain evidence="1 2">WH 0003</strain>
    </source>
</reference>
<gene>
    <name evidence="1" type="ORF">CWATWH0003_B163</name>
</gene>
<dbReference type="PATRIC" id="fig|423471.3.peg.5432"/>
<organism evidence="1 2">
    <name type="scientific">Crocosphaera watsonii WH 0003</name>
    <dbReference type="NCBI Taxonomy" id="423471"/>
    <lineage>
        <taxon>Bacteria</taxon>
        <taxon>Bacillati</taxon>
        <taxon>Cyanobacteriota</taxon>
        <taxon>Cyanophyceae</taxon>
        <taxon>Oscillatoriophycideae</taxon>
        <taxon>Chroococcales</taxon>
        <taxon>Aphanothecaceae</taxon>
        <taxon>Crocosphaera</taxon>
    </lineage>
</organism>
<protein>
    <submittedName>
        <fullName evidence="1">Uncharacterized protein</fullName>
    </submittedName>
</protein>
<evidence type="ECO:0000313" key="1">
    <source>
        <dbReference type="EMBL" id="EHJ09411.1"/>
    </source>
</evidence>